<evidence type="ECO:0000313" key="4">
    <source>
        <dbReference type="EMBL" id="EDW70149.2"/>
    </source>
</evidence>
<evidence type="ECO:0000256" key="2">
    <source>
        <dbReference type="SAM" id="MobiDB-lite"/>
    </source>
</evidence>
<dbReference type="GO" id="GO:0005634">
    <property type="term" value="C:nucleus"/>
    <property type="evidence" value="ECO:0007669"/>
    <property type="project" value="UniProtKB-SubCell"/>
</dbReference>
<proteinExistence type="predicted"/>
<feature type="domain" description="SNF2 N-terminal" evidence="3">
    <location>
        <begin position="57"/>
        <end position="325"/>
    </location>
</feature>
<feature type="region of interest" description="Disordered" evidence="2">
    <location>
        <begin position="764"/>
        <end position="808"/>
    </location>
</feature>
<dbReference type="InterPro" id="IPR038718">
    <property type="entry name" value="SNF2-like_sf"/>
</dbReference>
<dbReference type="Pfam" id="PF00176">
    <property type="entry name" value="SNF2-rel_dom"/>
    <property type="match status" value="1"/>
</dbReference>
<dbReference type="eggNOG" id="ENOG502TBHQ">
    <property type="taxonomic scope" value="Eukaryota"/>
</dbReference>
<dbReference type="AlphaFoldDB" id="B4LEH3"/>
<dbReference type="InterPro" id="IPR000330">
    <property type="entry name" value="SNF2_N"/>
</dbReference>
<dbReference type="STRING" id="7244.B4LEH3"/>
<dbReference type="OrthoDB" id="6819249at2759"/>
<evidence type="ECO:0000259" key="3">
    <source>
        <dbReference type="Pfam" id="PF00176"/>
    </source>
</evidence>
<comment type="subcellular location">
    <subcellularLocation>
        <location evidence="1">Nucleus</location>
    </subcellularLocation>
</comment>
<evidence type="ECO:0000256" key="1">
    <source>
        <dbReference type="ARBA" id="ARBA00004123"/>
    </source>
</evidence>
<organism evidence="4 5">
    <name type="scientific">Drosophila virilis</name>
    <name type="common">Fruit fly</name>
    <dbReference type="NCBI Taxonomy" id="7244"/>
    <lineage>
        <taxon>Eukaryota</taxon>
        <taxon>Metazoa</taxon>
        <taxon>Ecdysozoa</taxon>
        <taxon>Arthropoda</taxon>
        <taxon>Hexapoda</taxon>
        <taxon>Insecta</taxon>
        <taxon>Pterygota</taxon>
        <taxon>Neoptera</taxon>
        <taxon>Endopterygota</taxon>
        <taxon>Diptera</taxon>
        <taxon>Brachycera</taxon>
        <taxon>Muscomorpha</taxon>
        <taxon>Ephydroidea</taxon>
        <taxon>Drosophilidae</taxon>
        <taxon>Drosophila</taxon>
    </lineage>
</organism>
<accession>B4LEH3</accession>
<dbReference type="Proteomes" id="UP000008792">
    <property type="component" value="Unassembled WGS sequence"/>
</dbReference>
<dbReference type="InterPro" id="IPR050496">
    <property type="entry name" value="SNF2_RAD54_helicase_repair"/>
</dbReference>
<gene>
    <name evidence="4" type="primary">Dvir\SuUR</name>
    <name evidence="4" type="ORF">Dvir_GJ13644</name>
</gene>
<sequence length="1050" mass="117265">MHVVYNNNNINNLDIFNPDYIDGPLTSKKMIIEQTAELRLSENVLISSHTTQYLKCFQLEAVRFLYERLSKQEFCIFNDESGLGKSAPVVALLNGLGISKKTLIVLQNDEQLLAGWQFHLGVLSDLPVCVIKDVNDSTDSAHSVYLSKWSVLRSIGDLSKLNFDYIIVDHRGYTLNNNFCTSMLLKQFERKVNIVISSVDITSDVKLLYNVMSLGGCLEHQHKSFRSFERKFHLPAVKEVLSKRVDLEEYYKQRGVLGEYIKDFRLRRYRHQFDSYLPLVTPEQYKRNLTLWLGQNNSNSILSGSTIDSTSTGGTDEILECLMSTKRDRQLAPNQQMDPDKISLSEHSDEVIAMEPLVFEMSESEPEVEVTHVTDAQAKESNTNVVMLSSDDCEIVTPTITPTHSALSATNSKTSKTKRKYTKRAQTAKSAELTDSEAEEQRPTPKIKGKKLNVRLSRVCLPQKDLNIIAVTNSHKPKEQAATNSHKPKEQASKPGQEVSKKPPEEITPLEIKLLRAKPNNKVKLDPPVKPTPEPQTPKDDKPKPLPITPKTEPRSKRTDANISTGVQLRETRGMQRMTRSADARPYSKYMGLRRTLDNDKKVTPKRKRNSDTNQTPTTSKLKKVEVKQEVTVTAEKSKTTPTKGNPKTKKIGRAPKRKLSKEPKSLPSNKRRGKISEVTVKSAPAATPELLSSGSLQSDNSYLQCAQKLPENLAELGSLELPQFRVPHVPPATPLMLPIPLNLFSDSEVAIAPSPQQKSDVVVINSSHDESSQPSAKQSQSRRTRALKRKRPAPSKEQQSQPTTSSFGMLLAQQRGSVNKSPDIFSNCSDLSQLTLAQPVPSVSPFEGFKIFGSEVKQLQQQHAKTQAGMPVKKKRERSCLDILEQMFEPQNTKNSDLGVQLLPNLPSPKQQLPPRRFTLLDDDIFEITNNGEFGSRLRLDSMGNVSPVQQQQSQPQRNKITNYLISSGGTPEDAGQRTQASQVLRKSPKSIKSTQSTKLTRWFATAAAVSGESQSAPSTPVVPTDKMARARMARSGGAGKRKRLQLDK</sequence>
<feature type="compositionally biased region" description="Low complexity" evidence="2">
    <location>
        <begin position="405"/>
        <end position="414"/>
    </location>
</feature>
<dbReference type="FunCoup" id="B4LEH3">
    <property type="interactions" value="104"/>
</dbReference>
<feature type="compositionally biased region" description="Basic residues" evidence="2">
    <location>
        <begin position="781"/>
        <end position="794"/>
    </location>
</feature>
<keyword evidence="5" id="KW-1185">Reference proteome</keyword>
<dbReference type="InterPro" id="IPR027417">
    <property type="entry name" value="P-loop_NTPase"/>
</dbReference>
<feature type="compositionally biased region" description="Low complexity" evidence="2">
    <location>
        <begin position="630"/>
        <end position="646"/>
    </location>
</feature>
<feature type="region of interest" description="Disordered" evidence="2">
    <location>
        <begin position="471"/>
        <end position="697"/>
    </location>
</feature>
<dbReference type="PANTHER" id="PTHR45629:SF7">
    <property type="entry name" value="DNA EXCISION REPAIR PROTEIN ERCC-6-RELATED"/>
    <property type="match status" value="1"/>
</dbReference>
<dbReference type="InParanoid" id="B4LEH3"/>
<dbReference type="Gene3D" id="3.40.50.10810">
    <property type="entry name" value="Tandem AAA-ATPase domain"/>
    <property type="match status" value="1"/>
</dbReference>
<feature type="compositionally biased region" description="Polar residues" evidence="2">
    <location>
        <begin position="797"/>
        <end position="808"/>
    </location>
</feature>
<protein>
    <submittedName>
        <fullName evidence="4">SuUR, isoform A</fullName>
    </submittedName>
</protein>
<name>B4LEH3_DROVI</name>
<evidence type="ECO:0000313" key="5">
    <source>
        <dbReference type="Proteomes" id="UP000008792"/>
    </source>
</evidence>
<feature type="compositionally biased region" description="Basic residues" evidence="2">
    <location>
        <begin position="647"/>
        <end position="660"/>
    </location>
</feature>
<dbReference type="SUPFAM" id="SSF52540">
    <property type="entry name" value="P-loop containing nucleoside triphosphate hydrolases"/>
    <property type="match status" value="1"/>
</dbReference>
<dbReference type="PANTHER" id="PTHR45629">
    <property type="entry name" value="SNF2/RAD54 FAMILY MEMBER"/>
    <property type="match status" value="1"/>
</dbReference>
<feature type="region of interest" description="Disordered" evidence="2">
    <location>
        <begin position="405"/>
        <end position="450"/>
    </location>
</feature>
<dbReference type="HOGENOM" id="CLU_303532_0_0_1"/>
<dbReference type="GO" id="GO:0005524">
    <property type="term" value="F:ATP binding"/>
    <property type="evidence" value="ECO:0007669"/>
    <property type="project" value="InterPro"/>
</dbReference>
<reference evidence="4 5" key="1">
    <citation type="journal article" date="2007" name="Nature">
        <title>Evolution of genes and genomes on the Drosophila phylogeny.</title>
        <authorList>
            <consortium name="Drosophila 12 Genomes Consortium"/>
            <person name="Clark A.G."/>
            <person name="Eisen M.B."/>
            <person name="Smith D.R."/>
            <person name="Bergman C.M."/>
            <person name="Oliver B."/>
            <person name="Markow T.A."/>
            <person name="Kaufman T.C."/>
            <person name="Kellis M."/>
            <person name="Gelbart W."/>
            <person name="Iyer V.N."/>
            <person name="Pollard D.A."/>
            <person name="Sackton T.B."/>
            <person name="Larracuente A.M."/>
            <person name="Singh N.D."/>
            <person name="Abad J.P."/>
            <person name="Abt D.N."/>
            <person name="Adryan B."/>
            <person name="Aguade M."/>
            <person name="Akashi H."/>
            <person name="Anderson W.W."/>
            <person name="Aquadro C.F."/>
            <person name="Ardell D.H."/>
            <person name="Arguello R."/>
            <person name="Artieri C.G."/>
            <person name="Barbash D.A."/>
            <person name="Barker D."/>
            <person name="Barsanti P."/>
            <person name="Batterham P."/>
            <person name="Batzoglou S."/>
            <person name="Begun D."/>
            <person name="Bhutkar A."/>
            <person name="Blanco E."/>
            <person name="Bosak S.A."/>
            <person name="Bradley R.K."/>
            <person name="Brand A.D."/>
            <person name="Brent M.R."/>
            <person name="Brooks A.N."/>
            <person name="Brown R.H."/>
            <person name="Butlin R.K."/>
            <person name="Caggese C."/>
            <person name="Calvi B.R."/>
            <person name="Bernardo de Carvalho A."/>
            <person name="Caspi A."/>
            <person name="Castrezana S."/>
            <person name="Celniker S.E."/>
            <person name="Chang J.L."/>
            <person name="Chapple C."/>
            <person name="Chatterji S."/>
            <person name="Chinwalla A."/>
            <person name="Civetta A."/>
            <person name="Clifton S.W."/>
            <person name="Comeron J.M."/>
            <person name="Costello J.C."/>
            <person name="Coyne J.A."/>
            <person name="Daub J."/>
            <person name="David R.G."/>
            <person name="Delcher A.L."/>
            <person name="Delehaunty K."/>
            <person name="Do C.B."/>
            <person name="Ebling H."/>
            <person name="Edwards K."/>
            <person name="Eickbush T."/>
            <person name="Evans J.D."/>
            <person name="Filipski A."/>
            <person name="Findeiss S."/>
            <person name="Freyhult E."/>
            <person name="Fulton L."/>
            <person name="Fulton R."/>
            <person name="Garcia A.C."/>
            <person name="Gardiner A."/>
            <person name="Garfield D.A."/>
            <person name="Garvin B.E."/>
            <person name="Gibson G."/>
            <person name="Gilbert D."/>
            <person name="Gnerre S."/>
            <person name="Godfrey J."/>
            <person name="Good R."/>
            <person name="Gotea V."/>
            <person name="Gravely B."/>
            <person name="Greenberg A.J."/>
            <person name="Griffiths-Jones S."/>
            <person name="Gross S."/>
            <person name="Guigo R."/>
            <person name="Gustafson E.A."/>
            <person name="Haerty W."/>
            <person name="Hahn M.W."/>
            <person name="Halligan D.L."/>
            <person name="Halpern A.L."/>
            <person name="Halter G.M."/>
            <person name="Han M.V."/>
            <person name="Heger A."/>
            <person name="Hillier L."/>
            <person name="Hinrichs A.S."/>
            <person name="Holmes I."/>
            <person name="Hoskins R.A."/>
            <person name="Hubisz M.J."/>
            <person name="Hultmark D."/>
            <person name="Huntley M.A."/>
            <person name="Jaffe D.B."/>
            <person name="Jagadeeshan S."/>
            <person name="Jeck W.R."/>
            <person name="Johnson J."/>
            <person name="Jones C.D."/>
            <person name="Jordan W.C."/>
            <person name="Karpen G.H."/>
            <person name="Kataoka E."/>
            <person name="Keightley P.D."/>
            <person name="Kheradpour P."/>
            <person name="Kirkness E.F."/>
            <person name="Koerich L.B."/>
            <person name="Kristiansen K."/>
            <person name="Kudrna D."/>
            <person name="Kulathinal R.J."/>
            <person name="Kumar S."/>
            <person name="Kwok R."/>
            <person name="Lander E."/>
            <person name="Langley C.H."/>
            <person name="Lapoint R."/>
            <person name="Lazzaro B.P."/>
            <person name="Lee S.J."/>
            <person name="Levesque L."/>
            <person name="Li R."/>
            <person name="Lin C.F."/>
            <person name="Lin M.F."/>
            <person name="Lindblad-Toh K."/>
            <person name="Llopart A."/>
            <person name="Long M."/>
            <person name="Low L."/>
            <person name="Lozovsky E."/>
            <person name="Lu J."/>
            <person name="Luo M."/>
            <person name="Machado C.A."/>
            <person name="Makalowski W."/>
            <person name="Marzo M."/>
            <person name="Matsuda M."/>
            <person name="Matzkin L."/>
            <person name="McAllister B."/>
            <person name="McBride C.S."/>
            <person name="McKernan B."/>
            <person name="McKernan K."/>
            <person name="Mendez-Lago M."/>
            <person name="Minx P."/>
            <person name="Mollenhauer M.U."/>
            <person name="Montooth K."/>
            <person name="Mount S.M."/>
            <person name="Mu X."/>
            <person name="Myers E."/>
            <person name="Negre B."/>
            <person name="Newfeld S."/>
            <person name="Nielsen R."/>
            <person name="Noor M.A."/>
            <person name="O'Grady P."/>
            <person name="Pachter L."/>
            <person name="Papaceit M."/>
            <person name="Parisi M.J."/>
            <person name="Parisi M."/>
            <person name="Parts L."/>
            <person name="Pedersen J.S."/>
            <person name="Pesole G."/>
            <person name="Phillippy A.M."/>
            <person name="Ponting C.P."/>
            <person name="Pop M."/>
            <person name="Porcelli D."/>
            <person name="Powell J.R."/>
            <person name="Prohaska S."/>
            <person name="Pruitt K."/>
            <person name="Puig M."/>
            <person name="Quesneville H."/>
            <person name="Ram K.R."/>
            <person name="Rand D."/>
            <person name="Rasmussen M.D."/>
            <person name="Reed L.K."/>
            <person name="Reenan R."/>
            <person name="Reily A."/>
            <person name="Remington K.A."/>
            <person name="Rieger T.T."/>
            <person name="Ritchie M.G."/>
            <person name="Robin C."/>
            <person name="Rogers Y.H."/>
            <person name="Rohde C."/>
            <person name="Rozas J."/>
            <person name="Rubenfield M.J."/>
            <person name="Ruiz A."/>
            <person name="Russo S."/>
            <person name="Salzberg S.L."/>
            <person name="Sanchez-Gracia A."/>
            <person name="Saranga D.J."/>
            <person name="Sato H."/>
            <person name="Schaeffer S.W."/>
            <person name="Schatz M.C."/>
            <person name="Schlenke T."/>
            <person name="Schwartz R."/>
            <person name="Segarra C."/>
            <person name="Singh R.S."/>
            <person name="Sirot L."/>
            <person name="Sirota M."/>
            <person name="Sisneros N.B."/>
            <person name="Smith C.D."/>
            <person name="Smith T.F."/>
            <person name="Spieth J."/>
            <person name="Stage D.E."/>
            <person name="Stark A."/>
            <person name="Stephan W."/>
            <person name="Strausberg R.L."/>
            <person name="Strempel S."/>
            <person name="Sturgill D."/>
            <person name="Sutton G."/>
            <person name="Sutton G.G."/>
            <person name="Tao W."/>
            <person name="Teichmann S."/>
            <person name="Tobari Y.N."/>
            <person name="Tomimura Y."/>
            <person name="Tsolas J.M."/>
            <person name="Valente V.L."/>
            <person name="Venter E."/>
            <person name="Venter J.C."/>
            <person name="Vicario S."/>
            <person name="Vieira F.G."/>
            <person name="Vilella A.J."/>
            <person name="Villasante A."/>
            <person name="Walenz B."/>
            <person name="Wang J."/>
            <person name="Wasserman M."/>
            <person name="Watts T."/>
            <person name="Wilson D."/>
            <person name="Wilson R.K."/>
            <person name="Wing R.A."/>
            <person name="Wolfner M.F."/>
            <person name="Wong A."/>
            <person name="Wong G.K."/>
            <person name="Wu C.I."/>
            <person name="Wu G."/>
            <person name="Yamamoto D."/>
            <person name="Yang H.P."/>
            <person name="Yang S.P."/>
            <person name="Yorke J.A."/>
            <person name="Yoshida K."/>
            <person name="Zdobnov E."/>
            <person name="Zhang P."/>
            <person name="Zhang Y."/>
            <person name="Zimin A.V."/>
            <person name="Baldwin J."/>
            <person name="Abdouelleil A."/>
            <person name="Abdulkadir J."/>
            <person name="Abebe A."/>
            <person name="Abera B."/>
            <person name="Abreu J."/>
            <person name="Acer S.C."/>
            <person name="Aftuck L."/>
            <person name="Alexander A."/>
            <person name="An P."/>
            <person name="Anderson E."/>
            <person name="Anderson S."/>
            <person name="Arachi H."/>
            <person name="Azer M."/>
            <person name="Bachantsang P."/>
            <person name="Barry A."/>
            <person name="Bayul T."/>
            <person name="Berlin A."/>
            <person name="Bessette D."/>
            <person name="Bloom T."/>
            <person name="Blye J."/>
            <person name="Boguslavskiy L."/>
            <person name="Bonnet C."/>
            <person name="Boukhgalter B."/>
            <person name="Bourzgui I."/>
            <person name="Brown A."/>
            <person name="Cahill P."/>
            <person name="Channer S."/>
            <person name="Cheshatsang Y."/>
            <person name="Chuda L."/>
            <person name="Citroen M."/>
            <person name="Collymore A."/>
            <person name="Cooke P."/>
            <person name="Costello M."/>
            <person name="D'Aco K."/>
            <person name="Daza R."/>
            <person name="De Haan G."/>
            <person name="DeGray S."/>
            <person name="DeMaso C."/>
            <person name="Dhargay N."/>
            <person name="Dooley K."/>
            <person name="Dooley E."/>
            <person name="Doricent M."/>
            <person name="Dorje P."/>
            <person name="Dorjee K."/>
            <person name="Dupes A."/>
            <person name="Elong R."/>
            <person name="Falk J."/>
            <person name="Farina A."/>
            <person name="Faro S."/>
            <person name="Ferguson D."/>
            <person name="Fisher S."/>
            <person name="Foley C.D."/>
            <person name="Franke A."/>
            <person name="Friedrich D."/>
            <person name="Gadbois L."/>
            <person name="Gearin G."/>
            <person name="Gearin C.R."/>
            <person name="Giannoukos G."/>
            <person name="Goode T."/>
            <person name="Graham J."/>
            <person name="Grandbois E."/>
            <person name="Grewal S."/>
            <person name="Gyaltsen K."/>
            <person name="Hafez N."/>
            <person name="Hagos B."/>
            <person name="Hall J."/>
            <person name="Henson C."/>
            <person name="Hollinger A."/>
            <person name="Honan T."/>
            <person name="Huard M.D."/>
            <person name="Hughes L."/>
            <person name="Hurhula B."/>
            <person name="Husby M.E."/>
            <person name="Kamat A."/>
            <person name="Kanga B."/>
            <person name="Kashin S."/>
            <person name="Khazanovich D."/>
            <person name="Kisner P."/>
            <person name="Lance K."/>
            <person name="Lara M."/>
            <person name="Lee W."/>
            <person name="Lennon N."/>
            <person name="Letendre F."/>
            <person name="LeVine R."/>
            <person name="Lipovsky A."/>
            <person name="Liu X."/>
            <person name="Liu J."/>
            <person name="Liu S."/>
            <person name="Lokyitsang T."/>
            <person name="Lokyitsang Y."/>
            <person name="Lubonja R."/>
            <person name="Lui A."/>
            <person name="MacDonald P."/>
            <person name="Magnisalis V."/>
            <person name="Maru K."/>
            <person name="Matthews C."/>
            <person name="McCusker W."/>
            <person name="McDonough S."/>
            <person name="Mehta T."/>
            <person name="Meldrim J."/>
            <person name="Meneus L."/>
            <person name="Mihai O."/>
            <person name="Mihalev A."/>
            <person name="Mihova T."/>
            <person name="Mittelman R."/>
            <person name="Mlenga V."/>
            <person name="Montmayeur A."/>
            <person name="Mulrain L."/>
            <person name="Navidi A."/>
            <person name="Naylor J."/>
            <person name="Negash T."/>
            <person name="Nguyen T."/>
            <person name="Nguyen N."/>
            <person name="Nicol R."/>
            <person name="Norbu C."/>
            <person name="Norbu N."/>
            <person name="Novod N."/>
            <person name="O'Neill B."/>
            <person name="Osman S."/>
            <person name="Markiewicz E."/>
            <person name="Oyono O.L."/>
            <person name="Patti C."/>
            <person name="Phunkhang P."/>
            <person name="Pierre F."/>
            <person name="Priest M."/>
            <person name="Raghuraman S."/>
            <person name="Rege F."/>
            <person name="Reyes R."/>
            <person name="Rise C."/>
            <person name="Rogov P."/>
            <person name="Ross K."/>
            <person name="Ryan E."/>
            <person name="Settipalli S."/>
            <person name="Shea T."/>
            <person name="Sherpa N."/>
            <person name="Shi L."/>
            <person name="Shih D."/>
            <person name="Sparrow T."/>
            <person name="Spaulding J."/>
            <person name="Stalker J."/>
            <person name="Stange-Thomann N."/>
            <person name="Stavropoulos S."/>
            <person name="Stone C."/>
            <person name="Strader C."/>
            <person name="Tesfaye S."/>
            <person name="Thomson T."/>
            <person name="Thoulutsang Y."/>
            <person name="Thoulutsang D."/>
            <person name="Topham K."/>
            <person name="Topping I."/>
            <person name="Tsamla T."/>
            <person name="Vassiliev H."/>
            <person name="Vo A."/>
            <person name="Wangchuk T."/>
            <person name="Wangdi T."/>
            <person name="Weiand M."/>
            <person name="Wilkinson J."/>
            <person name="Wilson A."/>
            <person name="Yadav S."/>
            <person name="Young G."/>
            <person name="Yu Q."/>
            <person name="Zembek L."/>
            <person name="Zhong D."/>
            <person name="Zimmer A."/>
            <person name="Zwirko Z."/>
            <person name="Jaffe D.B."/>
            <person name="Alvarez P."/>
            <person name="Brockman W."/>
            <person name="Butler J."/>
            <person name="Chin C."/>
            <person name="Gnerre S."/>
            <person name="Grabherr M."/>
            <person name="Kleber M."/>
            <person name="Mauceli E."/>
            <person name="MacCallum I."/>
        </authorList>
    </citation>
    <scope>NUCLEOTIDE SEQUENCE [LARGE SCALE GENOMIC DNA]</scope>
    <source>
        <strain evidence="5">Tucson 15010-1051.87</strain>
    </source>
</reference>
<dbReference type="EMBL" id="CH940647">
    <property type="protein sequence ID" value="EDW70149.2"/>
    <property type="molecule type" value="Genomic_DNA"/>
</dbReference>